<feature type="compositionally biased region" description="Pro residues" evidence="1">
    <location>
        <begin position="28"/>
        <end position="42"/>
    </location>
</feature>
<feature type="chain" id="PRO_5047501614" evidence="2">
    <location>
        <begin position="25"/>
        <end position="219"/>
    </location>
</feature>
<proteinExistence type="predicted"/>
<feature type="region of interest" description="Disordered" evidence="1">
    <location>
        <begin position="17"/>
        <end position="42"/>
    </location>
</feature>
<feature type="compositionally biased region" description="Low complexity" evidence="1">
    <location>
        <begin position="17"/>
        <end position="27"/>
    </location>
</feature>
<dbReference type="EMBL" id="JBHTGL010000008">
    <property type="protein sequence ID" value="MFD0626747.1"/>
    <property type="molecule type" value="Genomic_DNA"/>
</dbReference>
<organism evidence="4 5">
    <name type="scientific">Streptomyces sanglieri</name>
    <dbReference type="NCBI Taxonomy" id="193460"/>
    <lineage>
        <taxon>Bacteria</taxon>
        <taxon>Bacillati</taxon>
        <taxon>Actinomycetota</taxon>
        <taxon>Actinomycetes</taxon>
        <taxon>Kitasatosporales</taxon>
        <taxon>Streptomycetaceae</taxon>
        <taxon>Streptomyces</taxon>
    </lineage>
</organism>
<protein>
    <submittedName>
        <fullName evidence="4">RcpC/CpaB family pilus assembly protein</fullName>
    </submittedName>
</protein>
<evidence type="ECO:0000259" key="3">
    <source>
        <dbReference type="Pfam" id="PF16976"/>
    </source>
</evidence>
<evidence type="ECO:0000256" key="2">
    <source>
        <dbReference type="SAM" id="SignalP"/>
    </source>
</evidence>
<reference evidence="5" key="1">
    <citation type="journal article" date="2019" name="Int. J. Syst. Evol. Microbiol.">
        <title>The Global Catalogue of Microorganisms (GCM) 10K type strain sequencing project: providing services to taxonomists for standard genome sequencing and annotation.</title>
        <authorList>
            <consortium name="The Broad Institute Genomics Platform"/>
            <consortium name="The Broad Institute Genome Sequencing Center for Infectious Disease"/>
            <person name="Wu L."/>
            <person name="Ma J."/>
        </authorList>
    </citation>
    <scope>NUCLEOTIDE SEQUENCE [LARGE SCALE GENOMIC DNA]</scope>
    <source>
        <strain evidence="5">JCM 12607</strain>
    </source>
</reference>
<sequence>MLASSASSASFASSASSLSSASSASPTSFPPLPSPAPAPPPCGVPAFEPLRVRGGGGHRLRRALWRQRRALAAGLALTAAALAATGLGGGGTGAGGDAAYGAGAGGTTAPERARRPARLVSAPVRIADAGTVRLLRPGDHVDVITAGEARGGTGAGARVLAKGARVAEVPHTAVDGAAGFEGSGGSTQDGALIVLAVPRETATALAGAGISSQLAVTLC</sequence>
<dbReference type="Proteomes" id="UP001596915">
    <property type="component" value="Unassembled WGS sequence"/>
</dbReference>
<dbReference type="Pfam" id="PF16976">
    <property type="entry name" value="RcpC"/>
    <property type="match status" value="1"/>
</dbReference>
<accession>A0ABW2WYX9</accession>
<feature type="signal peptide" evidence="2">
    <location>
        <begin position="1"/>
        <end position="24"/>
    </location>
</feature>
<feature type="domain" description="Flp pilus assembly protein RcpC/CpaB" evidence="3">
    <location>
        <begin position="127"/>
        <end position="218"/>
    </location>
</feature>
<name>A0ABW2WYX9_9ACTN</name>
<evidence type="ECO:0000256" key="1">
    <source>
        <dbReference type="SAM" id="MobiDB-lite"/>
    </source>
</evidence>
<gene>
    <name evidence="4" type="ORF">ACFQ2K_32670</name>
</gene>
<keyword evidence="5" id="KW-1185">Reference proteome</keyword>
<keyword evidence="2" id="KW-0732">Signal</keyword>
<evidence type="ECO:0000313" key="5">
    <source>
        <dbReference type="Proteomes" id="UP001596915"/>
    </source>
</evidence>
<comment type="caution">
    <text evidence="4">The sequence shown here is derived from an EMBL/GenBank/DDBJ whole genome shotgun (WGS) entry which is preliminary data.</text>
</comment>
<dbReference type="InterPro" id="IPR031571">
    <property type="entry name" value="RcpC_dom"/>
</dbReference>
<evidence type="ECO:0000313" key="4">
    <source>
        <dbReference type="EMBL" id="MFD0626747.1"/>
    </source>
</evidence>